<dbReference type="NCBIfam" id="TIGR01536">
    <property type="entry name" value="asn_synth_AEB"/>
    <property type="match status" value="1"/>
</dbReference>
<evidence type="ECO:0000256" key="7">
    <source>
        <dbReference type="ARBA" id="ARBA00022962"/>
    </source>
</evidence>
<dbReference type="InterPro" id="IPR029055">
    <property type="entry name" value="Ntn_hydrolases_N"/>
</dbReference>
<dbReference type="Proteomes" id="UP000225889">
    <property type="component" value="Unassembled WGS sequence"/>
</dbReference>
<keyword evidence="6 9" id="KW-0061">Asparagine biosynthesis</keyword>
<dbReference type="InterPro" id="IPR033738">
    <property type="entry name" value="AsnB_N"/>
</dbReference>
<dbReference type="AlphaFoldDB" id="A0A2G3DXW6"/>
<evidence type="ECO:0000256" key="4">
    <source>
        <dbReference type="ARBA" id="ARBA00022741"/>
    </source>
</evidence>
<comment type="caution">
    <text evidence="13">The sequence shown here is derived from an EMBL/GenBank/DDBJ whole genome shotgun (WGS) entry which is preliminary data.</text>
</comment>
<dbReference type="SUPFAM" id="SSF56235">
    <property type="entry name" value="N-terminal nucleophile aminohydrolases (Ntn hydrolases)"/>
    <property type="match status" value="1"/>
</dbReference>
<dbReference type="CDD" id="cd00712">
    <property type="entry name" value="AsnB"/>
    <property type="match status" value="1"/>
</dbReference>
<comment type="pathway">
    <text evidence="1">Amino-acid biosynthesis; L-asparagine biosynthesis; L-asparagine from L-aspartate (L-Gln route): step 1/1.</text>
</comment>
<feature type="binding site" evidence="10">
    <location>
        <begin position="355"/>
        <end position="356"/>
    </location>
    <ligand>
        <name>ATP</name>
        <dbReference type="ChEBI" id="CHEBI:30616"/>
    </ligand>
</feature>
<dbReference type="PIRSF" id="PIRSF001589">
    <property type="entry name" value="Asn_synthetase_glu-h"/>
    <property type="match status" value="1"/>
</dbReference>
<reference evidence="13 14" key="1">
    <citation type="submission" date="2017-10" db="EMBL/GenBank/DDBJ databases">
        <title>Resolving the taxonomy of Roseburia spp., Eubacterium rectale and Agathobacter spp. through phylogenomic analysis.</title>
        <authorList>
            <person name="Sheridan P.O."/>
            <person name="Walker A.W."/>
            <person name="Duncan S.H."/>
            <person name="Scott K.P."/>
            <person name="Toole P.W.O."/>
            <person name="Luis P."/>
            <person name="Flint H.J."/>
        </authorList>
    </citation>
    <scope>NUCLEOTIDE SEQUENCE [LARGE SCALE GENOMIC DNA]</scope>
    <source>
        <strain evidence="13 14">JK626</strain>
    </source>
</reference>
<dbReference type="Pfam" id="PF00733">
    <property type="entry name" value="Asn_synthase"/>
    <property type="match status" value="1"/>
</dbReference>
<name>A0A2G3DXW6_9FIRM</name>
<organism evidence="13 14">
    <name type="scientific">Pseudobutyrivibrio ruminis</name>
    <dbReference type="NCBI Taxonomy" id="46206"/>
    <lineage>
        <taxon>Bacteria</taxon>
        <taxon>Bacillati</taxon>
        <taxon>Bacillota</taxon>
        <taxon>Clostridia</taxon>
        <taxon>Lachnospirales</taxon>
        <taxon>Lachnospiraceae</taxon>
        <taxon>Pseudobutyrivibrio</taxon>
    </lineage>
</organism>
<feature type="active site" description="For GATase activity" evidence="9">
    <location>
        <position position="2"/>
    </location>
</feature>
<dbReference type="EC" id="6.3.5.4" evidence="3"/>
<comment type="catalytic activity">
    <reaction evidence="8">
        <text>L-aspartate + L-glutamine + ATP + H2O = L-asparagine + L-glutamate + AMP + diphosphate + H(+)</text>
        <dbReference type="Rhea" id="RHEA:12228"/>
        <dbReference type="ChEBI" id="CHEBI:15377"/>
        <dbReference type="ChEBI" id="CHEBI:15378"/>
        <dbReference type="ChEBI" id="CHEBI:29985"/>
        <dbReference type="ChEBI" id="CHEBI:29991"/>
        <dbReference type="ChEBI" id="CHEBI:30616"/>
        <dbReference type="ChEBI" id="CHEBI:33019"/>
        <dbReference type="ChEBI" id="CHEBI:58048"/>
        <dbReference type="ChEBI" id="CHEBI:58359"/>
        <dbReference type="ChEBI" id="CHEBI:456215"/>
        <dbReference type="EC" id="6.3.5.4"/>
    </reaction>
</comment>
<dbReference type="InterPro" id="IPR006426">
    <property type="entry name" value="Asn_synth_AEB"/>
</dbReference>
<gene>
    <name evidence="13" type="primary">asnB</name>
    <name evidence="13" type="ORF">CSX01_04460</name>
</gene>
<dbReference type="GO" id="GO:0006529">
    <property type="term" value="P:asparagine biosynthetic process"/>
    <property type="evidence" value="ECO:0007669"/>
    <property type="project" value="UniProtKB-KW"/>
</dbReference>
<protein>
    <recommendedName>
        <fullName evidence="3">asparagine synthase (glutamine-hydrolyzing)</fullName>
        <ecNumber evidence="3">6.3.5.4</ecNumber>
    </recommendedName>
</protein>
<reference evidence="13 14" key="2">
    <citation type="submission" date="2017-10" db="EMBL/GenBank/DDBJ databases">
        <authorList>
            <person name="Banno H."/>
            <person name="Chua N.-H."/>
        </authorList>
    </citation>
    <scope>NUCLEOTIDE SEQUENCE [LARGE SCALE GENOMIC DNA]</scope>
    <source>
        <strain evidence="13 14">JK626</strain>
    </source>
</reference>
<keyword evidence="9" id="KW-0028">Amino-acid biosynthesis</keyword>
<dbReference type="InterPro" id="IPR014729">
    <property type="entry name" value="Rossmann-like_a/b/a_fold"/>
</dbReference>
<feature type="domain" description="Glutamine amidotransferase type-2" evidence="12">
    <location>
        <begin position="2"/>
        <end position="212"/>
    </location>
</feature>
<dbReference type="InterPro" id="IPR017932">
    <property type="entry name" value="GATase_2_dom"/>
</dbReference>
<dbReference type="PANTHER" id="PTHR43284:SF1">
    <property type="entry name" value="ASPARAGINE SYNTHETASE"/>
    <property type="match status" value="1"/>
</dbReference>
<dbReference type="GO" id="GO:0005829">
    <property type="term" value="C:cytosol"/>
    <property type="evidence" value="ECO:0007669"/>
    <property type="project" value="TreeGrafter"/>
</dbReference>
<keyword evidence="5 10" id="KW-0067">ATP-binding</keyword>
<proteinExistence type="inferred from homology"/>
<feature type="site" description="Important for beta-aspartyl-AMP intermediate formation" evidence="11">
    <location>
        <position position="357"/>
    </location>
</feature>
<evidence type="ECO:0000256" key="9">
    <source>
        <dbReference type="PIRSR" id="PIRSR001589-1"/>
    </source>
</evidence>
<evidence type="ECO:0000256" key="6">
    <source>
        <dbReference type="ARBA" id="ARBA00022888"/>
    </source>
</evidence>
<feature type="binding site" evidence="10">
    <location>
        <position position="99"/>
    </location>
    <ligand>
        <name>L-glutamine</name>
        <dbReference type="ChEBI" id="CHEBI:58359"/>
    </ligand>
</feature>
<evidence type="ECO:0000256" key="10">
    <source>
        <dbReference type="PIRSR" id="PIRSR001589-2"/>
    </source>
</evidence>
<dbReference type="SUPFAM" id="SSF52402">
    <property type="entry name" value="Adenine nucleotide alpha hydrolases-like"/>
    <property type="match status" value="1"/>
</dbReference>
<dbReference type="Pfam" id="PF13537">
    <property type="entry name" value="GATase_7"/>
    <property type="match status" value="1"/>
</dbReference>
<dbReference type="CDD" id="cd01991">
    <property type="entry name" value="Asn_synthase_B_C"/>
    <property type="match status" value="1"/>
</dbReference>
<dbReference type="RefSeq" id="WP_099391580.1">
    <property type="nucleotide sequence ID" value="NZ_PDYF01000008.1"/>
</dbReference>
<comment type="similarity">
    <text evidence="2">Belongs to the asparagine synthetase family.</text>
</comment>
<dbReference type="Gene3D" id="3.40.50.620">
    <property type="entry name" value="HUPs"/>
    <property type="match status" value="1"/>
</dbReference>
<evidence type="ECO:0000259" key="12">
    <source>
        <dbReference type="PROSITE" id="PS51278"/>
    </source>
</evidence>
<evidence type="ECO:0000313" key="13">
    <source>
        <dbReference type="EMBL" id="PHU35866.1"/>
    </source>
</evidence>
<accession>A0A2G3DXW6</accession>
<evidence type="ECO:0000256" key="1">
    <source>
        <dbReference type="ARBA" id="ARBA00005187"/>
    </source>
</evidence>
<evidence type="ECO:0000256" key="3">
    <source>
        <dbReference type="ARBA" id="ARBA00012737"/>
    </source>
</evidence>
<dbReference type="InterPro" id="IPR001962">
    <property type="entry name" value="Asn_synthase"/>
</dbReference>
<evidence type="ECO:0000256" key="2">
    <source>
        <dbReference type="ARBA" id="ARBA00005752"/>
    </source>
</evidence>
<dbReference type="GO" id="GO:0004066">
    <property type="term" value="F:asparagine synthase (glutamine-hydrolyzing) activity"/>
    <property type="evidence" value="ECO:0007669"/>
    <property type="project" value="UniProtKB-EC"/>
</dbReference>
<evidence type="ECO:0000313" key="14">
    <source>
        <dbReference type="Proteomes" id="UP000225889"/>
    </source>
</evidence>
<evidence type="ECO:0000256" key="11">
    <source>
        <dbReference type="PIRSR" id="PIRSR001589-3"/>
    </source>
</evidence>
<dbReference type="Gene3D" id="3.60.20.10">
    <property type="entry name" value="Glutamine Phosphoribosylpyrophosphate, subunit 1, domain 1"/>
    <property type="match status" value="1"/>
</dbReference>
<dbReference type="InterPro" id="IPR051786">
    <property type="entry name" value="ASN_synthetase/amidase"/>
</dbReference>
<dbReference type="PANTHER" id="PTHR43284">
    <property type="entry name" value="ASPARAGINE SYNTHETASE (GLUTAMINE-HYDROLYZING)"/>
    <property type="match status" value="1"/>
</dbReference>
<keyword evidence="4 10" id="KW-0547">Nucleotide-binding</keyword>
<sequence length="629" mass="73512">MCGIVGYTQKQNKMVHVSVLEKMMDRIAHRGPDGSGLYYDANIAIGHRRLAIIDVDGGEQPMKNEDQSIVCAFNGEIYNHKELRIQLVAKGHEFKTKCDTEVLIHGFEEWRYELPKKLRGMFSFVIWDAKNKELFCARDYFGIKPFYYYLKDGNFMFGSEIKSFLEHPDFEKELNTKQLERYLSYQYSPGNETFFKNVFKLPPAHYLIRRGEEMELVQYWYPVQNEDKETSIDGFADKISEIMEDSVKAHKISDVEVGSFLSSGVDSTYLSAVSKVDKTFTLGYEEERYDESSKIRSFPKSEDYKNYLRILGKTEFFDRVKDVQYYMDEPLADAASISLFFLNEEASKHVKVCLSGEGADELFGGYNVYKEPFMWQGYNKINPIIRKGIGAIAELLPPMRGRNFLVRHASSVKERYIGPTCLFSEKEKRKLLKNYVGADKKKITLSAHTTDSVEDDINYMQMTDLNQWLVGDILLKADKMSMAHSLEVRVPFLDKEVFDVASRIPVAYRANKEETKIAFRKCAKKVVGEEPANRMKKGFPVPIRDWIKEEPYHQRIKDAFESQTAKKFFNSKMLVRMLEKHVSDKGDYWRYIWCVYVFLIWYERFFEPVREEVKINPQNEQMKPVYLHA</sequence>
<dbReference type="EMBL" id="PDYF01000008">
    <property type="protein sequence ID" value="PHU35866.1"/>
    <property type="molecule type" value="Genomic_DNA"/>
</dbReference>
<dbReference type="GO" id="GO:0005524">
    <property type="term" value="F:ATP binding"/>
    <property type="evidence" value="ECO:0007669"/>
    <property type="project" value="UniProtKB-KW"/>
</dbReference>
<evidence type="ECO:0000256" key="5">
    <source>
        <dbReference type="ARBA" id="ARBA00022840"/>
    </source>
</evidence>
<dbReference type="PROSITE" id="PS51278">
    <property type="entry name" value="GATASE_TYPE_2"/>
    <property type="match status" value="1"/>
</dbReference>
<keyword evidence="7 9" id="KW-0315">Glutamine amidotransferase</keyword>
<evidence type="ECO:0000256" key="8">
    <source>
        <dbReference type="ARBA" id="ARBA00048741"/>
    </source>
</evidence>